<feature type="transmembrane region" description="Helical" evidence="8">
    <location>
        <begin position="330"/>
        <end position="356"/>
    </location>
</feature>
<dbReference type="PANTHER" id="PTHR30572">
    <property type="entry name" value="MEMBRANE COMPONENT OF TRANSPORTER-RELATED"/>
    <property type="match status" value="1"/>
</dbReference>
<evidence type="ECO:0000313" key="11">
    <source>
        <dbReference type="EMBL" id="KAA8997202.1"/>
    </source>
</evidence>
<protein>
    <submittedName>
        <fullName evidence="11">ABC transporter permease</fullName>
    </submittedName>
</protein>
<evidence type="ECO:0000259" key="10">
    <source>
        <dbReference type="Pfam" id="PF12704"/>
    </source>
</evidence>
<organism evidence="11 12">
    <name type="scientific">Paenibacillus spiritus</name>
    <dbReference type="NCBI Taxonomy" id="2496557"/>
    <lineage>
        <taxon>Bacteria</taxon>
        <taxon>Bacillati</taxon>
        <taxon>Bacillota</taxon>
        <taxon>Bacilli</taxon>
        <taxon>Bacillales</taxon>
        <taxon>Paenibacillaceae</taxon>
        <taxon>Paenibacillus</taxon>
    </lineage>
</organism>
<keyword evidence="12" id="KW-1185">Reference proteome</keyword>
<feature type="transmembrane region" description="Helical" evidence="8">
    <location>
        <begin position="377"/>
        <end position="405"/>
    </location>
</feature>
<sequence>MTISDSVRLALINFWRSKVRSFLTILGVVIGTAAIVVMLSLGIGMNESFKRQVSQMGSLTLINVYLDGSVAPAGGAGGAGTAKLDDRSIRAMSELKGVTVATPLVQASAKLISGKLISYVSLVGIRPEAMAKLDFPLAEGRLLNEGDAMDLVFGSQTSMNFYNPKAVVYTQPPQIDPMTAKLEMTFDMMYGEKQANTGGDMSAADSGNGDGNGGNGGGSGGNGGNGGAKSAGLYKIKAAGVLAQTQNEKDWSVYINLEHLQKLIRENAKTENSSLAGFSQQQGYQTAIVQVANLKDVERVRDAIKKMGFGTSALTDVLKGMQETSKTLQMILGGIGAISLLVAAIGITNTMVMSIYERTREIGIIKVLGCELGDIRRLFLLEAGFLGFLGGLLGVGFSLTASYVLNKFGAGSLGSLGGGGGMGMGDPSAAAAGQISVIPLWLMGSAVLFATVVGLVSGFYPARRAMRLSALEAIKTE</sequence>
<name>A0A5J5FUI1_9BACL</name>
<evidence type="ECO:0000256" key="7">
    <source>
        <dbReference type="SAM" id="MobiDB-lite"/>
    </source>
</evidence>
<evidence type="ECO:0000256" key="2">
    <source>
        <dbReference type="ARBA" id="ARBA00022475"/>
    </source>
</evidence>
<dbReference type="InterPro" id="IPR003838">
    <property type="entry name" value="ABC3_permease_C"/>
</dbReference>
<evidence type="ECO:0000256" key="6">
    <source>
        <dbReference type="ARBA" id="ARBA00038076"/>
    </source>
</evidence>
<dbReference type="InterPro" id="IPR025857">
    <property type="entry name" value="MacB_PCD"/>
</dbReference>
<dbReference type="Proteomes" id="UP000367750">
    <property type="component" value="Unassembled WGS sequence"/>
</dbReference>
<keyword evidence="5 8" id="KW-0472">Membrane</keyword>
<evidence type="ECO:0000256" key="1">
    <source>
        <dbReference type="ARBA" id="ARBA00004651"/>
    </source>
</evidence>
<evidence type="ECO:0000256" key="3">
    <source>
        <dbReference type="ARBA" id="ARBA00022692"/>
    </source>
</evidence>
<comment type="subcellular location">
    <subcellularLocation>
        <location evidence="1">Cell membrane</location>
        <topology evidence="1">Multi-pass membrane protein</topology>
    </subcellularLocation>
</comment>
<evidence type="ECO:0000256" key="5">
    <source>
        <dbReference type="ARBA" id="ARBA00023136"/>
    </source>
</evidence>
<evidence type="ECO:0000256" key="8">
    <source>
        <dbReference type="SAM" id="Phobius"/>
    </source>
</evidence>
<dbReference type="OrthoDB" id="9770036at2"/>
<comment type="similarity">
    <text evidence="6">Belongs to the ABC-4 integral membrane protein family.</text>
</comment>
<feature type="transmembrane region" description="Helical" evidence="8">
    <location>
        <begin position="438"/>
        <end position="460"/>
    </location>
</feature>
<dbReference type="RefSeq" id="WP_150459667.1">
    <property type="nucleotide sequence ID" value="NZ_VYKK01000030.1"/>
</dbReference>
<proteinExistence type="inferred from homology"/>
<evidence type="ECO:0000256" key="4">
    <source>
        <dbReference type="ARBA" id="ARBA00022989"/>
    </source>
</evidence>
<feature type="domain" description="MacB-like periplasmic core" evidence="10">
    <location>
        <begin position="21"/>
        <end position="148"/>
    </location>
</feature>
<dbReference type="Pfam" id="PF12704">
    <property type="entry name" value="MacB_PCD"/>
    <property type="match status" value="1"/>
</dbReference>
<keyword evidence="2" id="KW-1003">Cell membrane</keyword>
<accession>A0A5J5FUI1</accession>
<feature type="transmembrane region" description="Helical" evidence="8">
    <location>
        <begin position="21"/>
        <end position="45"/>
    </location>
</feature>
<dbReference type="AlphaFoldDB" id="A0A5J5FUI1"/>
<dbReference type="Pfam" id="PF02687">
    <property type="entry name" value="FtsX"/>
    <property type="match status" value="1"/>
</dbReference>
<keyword evidence="4 8" id="KW-1133">Transmembrane helix</keyword>
<evidence type="ECO:0000259" key="9">
    <source>
        <dbReference type="Pfam" id="PF02687"/>
    </source>
</evidence>
<feature type="domain" description="ABC3 transporter permease C-terminal" evidence="9">
    <location>
        <begin position="335"/>
        <end position="469"/>
    </location>
</feature>
<dbReference type="EMBL" id="VYKK01000030">
    <property type="protein sequence ID" value="KAA8997202.1"/>
    <property type="molecule type" value="Genomic_DNA"/>
</dbReference>
<keyword evidence="3 8" id="KW-0812">Transmembrane</keyword>
<evidence type="ECO:0000313" key="12">
    <source>
        <dbReference type="Proteomes" id="UP000367750"/>
    </source>
</evidence>
<dbReference type="InterPro" id="IPR050250">
    <property type="entry name" value="Macrolide_Exporter_MacB"/>
</dbReference>
<reference evidence="11 12" key="1">
    <citation type="submission" date="2019-09" db="EMBL/GenBank/DDBJ databases">
        <title>Bacillus ochoae sp. nov., Paenibacillus whitsoniae sp. nov., Paenibacillus spiritus sp. nov. Isolated from the Mars Exploration Rover during spacecraft assembly.</title>
        <authorList>
            <person name="Seuylemezian A."/>
            <person name="Vaishampayan P."/>
        </authorList>
    </citation>
    <scope>NUCLEOTIDE SEQUENCE [LARGE SCALE GENOMIC DNA]</scope>
    <source>
        <strain evidence="11 12">MER_111</strain>
    </source>
</reference>
<gene>
    <name evidence="11" type="ORF">F4V43_18085</name>
</gene>
<comment type="caution">
    <text evidence="11">The sequence shown here is derived from an EMBL/GenBank/DDBJ whole genome shotgun (WGS) entry which is preliminary data.</text>
</comment>
<feature type="region of interest" description="Disordered" evidence="7">
    <location>
        <begin position="197"/>
        <end position="223"/>
    </location>
</feature>
<dbReference type="PANTHER" id="PTHR30572:SF4">
    <property type="entry name" value="ABC TRANSPORTER PERMEASE YTRF"/>
    <property type="match status" value="1"/>
</dbReference>
<dbReference type="GO" id="GO:0005886">
    <property type="term" value="C:plasma membrane"/>
    <property type="evidence" value="ECO:0007669"/>
    <property type="project" value="UniProtKB-SubCell"/>
</dbReference>
<dbReference type="GO" id="GO:0022857">
    <property type="term" value="F:transmembrane transporter activity"/>
    <property type="evidence" value="ECO:0007669"/>
    <property type="project" value="TreeGrafter"/>
</dbReference>
<feature type="compositionally biased region" description="Gly residues" evidence="7">
    <location>
        <begin position="208"/>
        <end position="223"/>
    </location>
</feature>